<dbReference type="Gene3D" id="2.60.40.10">
    <property type="entry name" value="Immunoglobulins"/>
    <property type="match status" value="1"/>
</dbReference>
<comment type="caution">
    <text evidence="2">The sequence shown here is derived from an EMBL/GenBank/DDBJ whole genome shotgun (WGS) entry which is preliminary data.</text>
</comment>
<evidence type="ECO:0000313" key="3">
    <source>
        <dbReference type="Proteomes" id="UP001482620"/>
    </source>
</evidence>
<dbReference type="InterPro" id="IPR007110">
    <property type="entry name" value="Ig-like_dom"/>
</dbReference>
<evidence type="ECO:0000313" key="2">
    <source>
        <dbReference type="EMBL" id="MEQ2249946.1"/>
    </source>
</evidence>
<dbReference type="SUPFAM" id="SSF48726">
    <property type="entry name" value="Immunoglobulin"/>
    <property type="match status" value="1"/>
</dbReference>
<evidence type="ECO:0000259" key="1">
    <source>
        <dbReference type="PROSITE" id="PS50835"/>
    </source>
</evidence>
<dbReference type="PROSITE" id="PS50835">
    <property type="entry name" value="IG_LIKE"/>
    <property type="match status" value="1"/>
</dbReference>
<organism evidence="2 3">
    <name type="scientific">Ilyodon furcidens</name>
    <name type="common">goldbreast splitfin</name>
    <dbReference type="NCBI Taxonomy" id="33524"/>
    <lineage>
        <taxon>Eukaryota</taxon>
        <taxon>Metazoa</taxon>
        <taxon>Chordata</taxon>
        <taxon>Craniata</taxon>
        <taxon>Vertebrata</taxon>
        <taxon>Euteleostomi</taxon>
        <taxon>Actinopterygii</taxon>
        <taxon>Neopterygii</taxon>
        <taxon>Teleostei</taxon>
        <taxon>Neoteleostei</taxon>
        <taxon>Acanthomorphata</taxon>
        <taxon>Ovalentaria</taxon>
        <taxon>Atherinomorphae</taxon>
        <taxon>Cyprinodontiformes</taxon>
        <taxon>Goodeidae</taxon>
        <taxon>Ilyodon</taxon>
    </lineage>
</organism>
<protein>
    <recommendedName>
        <fullName evidence="1">Ig-like domain-containing protein</fullName>
    </recommendedName>
</protein>
<keyword evidence="3" id="KW-1185">Reference proteome</keyword>
<dbReference type="InterPro" id="IPR013783">
    <property type="entry name" value="Ig-like_fold"/>
</dbReference>
<reference evidence="2 3" key="1">
    <citation type="submission" date="2021-06" db="EMBL/GenBank/DDBJ databases">
        <authorList>
            <person name="Palmer J.M."/>
        </authorList>
    </citation>
    <scope>NUCLEOTIDE SEQUENCE [LARGE SCALE GENOMIC DNA]</scope>
    <source>
        <strain evidence="3">if_2019</strain>
        <tissue evidence="2">Muscle</tissue>
    </source>
</reference>
<dbReference type="Proteomes" id="UP001482620">
    <property type="component" value="Unassembled WGS sequence"/>
</dbReference>
<sequence>MNQMESSEFQREVCIVAEEEGEIQFSTLKTVEKSPFGKLIYKGETVTLRCEIQGGGGTQWTYEWRPAWLNYYPTSSEYRITRAESGRYSCRRTRNYLLTQWSDNLYLTVCK</sequence>
<proteinExistence type="predicted"/>
<dbReference type="EMBL" id="JAHRIQ010087467">
    <property type="protein sequence ID" value="MEQ2249946.1"/>
    <property type="molecule type" value="Genomic_DNA"/>
</dbReference>
<gene>
    <name evidence="2" type="ORF">ILYODFUR_034754</name>
</gene>
<dbReference type="InterPro" id="IPR036179">
    <property type="entry name" value="Ig-like_dom_sf"/>
</dbReference>
<name>A0ABV0UXT4_9TELE</name>
<feature type="domain" description="Ig-like" evidence="1">
    <location>
        <begin position="42"/>
        <end position="91"/>
    </location>
</feature>
<accession>A0ABV0UXT4</accession>